<dbReference type="Gene3D" id="1.25.40.20">
    <property type="entry name" value="Ankyrin repeat-containing domain"/>
    <property type="match status" value="1"/>
</dbReference>
<dbReference type="InterPro" id="IPR011333">
    <property type="entry name" value="SKP1/BTB/POZ_sf"/>
</dbReference>
<dbReference type="InterPro" id="IPR036770">
    <property type="entry name" value="Ankyrin_rpt-contain_sf"/>
</dbReference>
<dbReference type="CDD" id="cd18497">
    <property type="entry name" value="BACK_ABTB1_BPOZ"/>
    <property type="match status" value="1"/>
</dbReference>
<dbReference type="InterPro" id="IPR000210">
    <property type="entry name" value="BTB/POZ_dom"/>
</dbReference>
<evidence type="ECO:0000256" key="4">
    <source>
        <dbReference type="SAM" id="MobiDB-lite"/>
    </source>
</evidence>
<organism evidence="6 7">
    <name type="scientific">Lichtheimia ornata</name>
    <dbReference type="NCBI Taxonomy" id="688661"/>
    <lineage>
        <taxon>Eukaryota</taxon>
        <taxon>Fungi</taxon>
        <taxon>Fungi incertae sedis</taxon>
        <taxon>Mucoromycota</taxon>
        <taxon>Mucoromycotina</taxon>
        <taxon>Mucoromycetes</taxon>
        <taxon>Mucorales</taxon>
        <taxon>Lichtheimiaceae</taxon>
        <taxon>Lichtheimia</taxon>
    </lineage>
</organism>
<dbReference type="Proteomes" id="UP001234581">
    <property type="component" value="Unassembled WGS sequence"/>
</dbReference>
<dbReference type="Gene3D" id="3.30.710.10">
    <property type="entry name" value="Potassium Channel Kv1.1, Chain A"/>
    <property type="match status" value="2"/>
</dbReference>
<dbReference type="SMART" id="SM00225">
    <property type="entry name" value="BTB"/>
    <property type="match status" value="2"/>
</dbReference>
<feature type="domain" description="BTB" evidence="5">
    <location>
        <begin position="336"/>
        <end position="417"/>
    </location>
</feature>
<keyword evidence="7" id="KW-1185">Reference proteome</keyword>
<proteinExistence type="predicted"/>
<dbReference type="GeneID" id="83220169"/>
<dbReference type="GO" id="GO:0000151">
    <property type="term" value="C:ubiquitin ligase complex"/>
    <property type="evidence" value="ECO:0007669"/>
    <property type="project" value="TreeGrafter"/>
</dbReference>
<accession>A0AAD7UR42</accession>
<evidence type="ECO:0000313" key="7">
    <source>
        <dbReference type="Proteomes" id="UP001234581"/>
    </source>
</evidence>
<feature type="domain" description="BTB" evidence="5">
    <location>
        <begin position="160"/>
        <end position="227"/>
    </location>
</feature>
<dbReference type="PANTHER" id="PTHR46231">
    <property type="entry name" value="ANKYRIN REPEAT AND BTB/POZ DOMAIN-CONTAINING PROTEIN 1"/>
    <property type="match status" value="1"/>
</dbReference>
<dbReference type="Pfam" id="PF13637">
    <property type="entry name" value="Ank_4"/>
    <property type="match status" value="1"/>
</dbReference>
<feature type="repeat" description="ANK" evidence="3">
    <location>
        <begin position="84"/>
        <end position="113"/>
    </location>
</feature>
<dbReference type="InterPro" id="IPR002110">
    <property type="entry name" value="Ankyrin_rpt"/>
</dbReference>
<dbReference type="RefSeq" id="XP_058336512.1">
    <property type="nucleotide sequence ID" value="XM_058492722.1"/>
</dbReference>
<feature type="region of interest" description="Disordered" evidence="4">
    <location>
        <begin position="18"/>
        <end position="37"/>
    </location>
</feature>
<dbReference type="SMART" id="SM00248">
    <property type="entry name" value="ANK"/>
    <property type="match status" value="1"/>
</dbReference>
<evidence type="ECO:0000256" key="1">
    <source>
        <dbReference type="ARBA" id="ARBA00022737"/>
    </source>
</evidence>
<dbReference type="PROSITE" id="PS50297">
    <property type="entry name" value="ANK_REP_REGION"/>
    <property type="match status" value="1"/>
</dbReference>
<dbReference type="SUPFAM" id="SSF48403">
    <property type="entry name" value="Ankyrin repeat"/>
    <property type="match status" value="1"/>
</dbReference>
<dbReference type="AlphaFoldDB" id="A0AAD7UR42"/>
<evidence type="ECO:0000256" key="2">
    <source>
        <dbReference type="ARBA" id="ARBA00023043"/>
    </source>
</evidence>
<dbReference type="PROSITE" id="PS50088">
    <property type="entry name" value="ANK_REPEAT"/>
    <property type="match status" value="1"/>
</dbReference>
<evidence type="ECO:0000256" key="3">
    <source>
        <dbReference type="PROSITE-ProRule" id="PRU00023"/>
    </source>
</evidence>
<evidence type="ECO:0000313" key="6">
    <source>
        <dbReference type="EMBL" id="KAJ8651598.1"/>
    </source>
</evidence>
<reference evidence="6 7" key="1">
    <citation type="submission" date="2023-03" db="EMBL/GenBank/DDBJ databases">
        <title>Genome sequence of Lichtheimia ornata CBS 291.66.</title>
        <authorList>
            <person name="Mohabir J.T."/>
            <person name="Shea T.P."/>
            <person name="Kurbessoian T."/>
            <person name="Berby B."/>
            <person name="Fontaine J."/>
            <person name="Livny J."/>
            <person name="Gnirke A."/>
            <person name="Stajich J.E."/>
            <person name="Cuomo C.A."/>
        </authorList>
    </citation>
    <scope>NUCLEOTIDE SEQUENCE [LARGE SCALE GENOMIC DNA]</scope>
    <source>
        <strain evidence="6">CBS 291.66</strain>
    </source>
</reference>
<gene>
    <name evidence="6" type="ORF">O0I10_012835</name>
</gene>
<name>A0AAD7UR42_9FUNG</name>
<comment type="caution">
    <text evidence="6">The sequence shown here is derived from an EMBL/GenBank/DDBJ whole genome shotgun (WGS) entry which is preliminary data.</text>
</comment>
<keyword evidence="2 3" id="KW-0040">ANK repeat</keyword>
<dbReference type="PROSITE" id="PS50097">
    <property type="entry name" value="BTB"/>
    <property type="match status" value="2"/>
</dbReference>
<dbReference type="SUPFAM" id="SSF54695">
    <property type="entry name" value="POZ domain"/>
    <property type="match status" value="2"/>
</dbReference>
<keyword evidence="1" id="KW-0677">Repeat</keyword>
<dbReference type="InterPro" id="IPR044515">
    <property type="entry name" value="ABTB1"/>
</dbReference>
<sequence length="569" mass="65557">MGKKPIVTKSHIMKLASQEAMADRETGASRRNSWIENEPTLTEDSANVFDELCNATKEGDLEKTESLVRNFGAPINMVDNFQCNPLYYACLCGHYEVVKFLLENGAQCDPNTFTGERCLYGALNDKIRRLLRSYKFSKAINENQPYLQFLTDLHDDHPYHDLTFVISDIFDDTEFPVQRFVMAARSKYFREQLLGRWWNQSTVKLSSKLVNATAFASVLQYLYTGQLVDINTDVLENMIFVSKHLHMPDLQARCEELLQEGKTSKNALRAQDAKEMAKIRNDYEAFLETLFAFAAHVNKSDKDSHLYTVTQSWLEQPDDEEKINDTPSPPPEATFADVGILIDNIVFPCHKAFLCRTQFFDIMLEGTFSEADVQTSCIRYSEGRELHLPLVELHEVSAEAFGYVMEYLYTDRCTIPVEEAYDVLLAADMLMLDRLKSIAAIALTTPDEPILDIYDLTRTAVSLNVDRLEQWCIRYFADHLDDYIKEKRFHDLIRESAQSIAGREETDSIPLIDDLRYFLGKKYCIFEEDMNPEGRVSEEYKDTWTELETLYNEKLEMLDNILESLGLEA</sequence>
<evidence type="ECO:0000259" key="5">
    <source>
        <dbReference type="PROSITE" id="PS50097"/>
    </source>
</evidence>
<protein>
    <recommendedName>
        <fullName evidence="5">BTB domain-containing protein</fullName>
    </recommendedName>
</protein>
<dbReference type="GO" id="GO:0005737">
    <property type="term" value="C:cytoplasm"/>
    <property type="evidence" value="ECO:0007669"/>
    <property type="project" value="TreeGrafter"/>
</dbReference>
<dbReference type="Pfam" id="PF00651">
    <property type="entry name" value="BTB"/>
    <property type="match status" value="2"/>
</dbReference>
<dbReference type="EMBL" id="JARTCD010000164">
    <property type="protein sequence ID" value="KAJ8651598.1"/>
    <property type="molecule type" value="Genomic_DNA"/>
</dbReference>
<dbReference type="PANTHER" id="PTHR46231:SF1">
    <property type="entry name" value="ANKYRIN REPEAT AND BTB_POZ DOMAIN-CONTAINING PROTEIN 1"/>
    <property type="match status" value="1"/>
</dbReference>